<feature type="domain" description="Potassium channel" evidence="11">
    <location>
        <begin position="33"/>
        <end position="101"/>
    </location>
</feature>
<evidence type="ECO:0000256" key="9">
    <source>
        <dbReference type="RuleBase" id="RU003857"/>
    </source>
</evidence>
<evidence type="ECO:0000259" key="11">
    <source>
        <dbReference type="Pfam" id="PF07885"/>
    </source>
</evidence>
<feature type="transmembrane region" description="Helical" evidence="10">
    <location>
        <begin position="357"/>
        <end position="378"/>
    </location>
</feature>
<evidence type="ECO:0000256" key="5">
    <source>
        <dbReference type="ARBA" id="ARBA00022989"/>
    </source>
</evidence>
<feature type="transmembrane region" description="Helical" evidence="10">
    <location>
        <begin position="57"/>
        <end position="77"/>
    </location>
</feature>
<dbReference type="PANTHER" id="PTHR47518:SF11">
    <property type="entry name" value="SERPENTINE RECEPTOR, CLASS E (EPSILON)-RELATED"/>
    <property type="match status" value="1"/>
</dbReference>
<dbReference type="Proteomes" id="UP001177023">
    <property type="component" value="Unassembled WGS sequence"/>
</dbReference>
<dbReference type="InterPro" id="IPR003280">
    <property type="entry name" value="2pore_dom_K_chnl"/>
</dbReference>
<feature type="transmembrane region" description="Helical" evidence="10">
    <location>
        <begin position="129"/>
        <end position="150"/>
    </location>
</feature>
<evidence type="ECO:0000256" key="7">
    <source>
        <dbReference type="ARBA" id="ARBA00023136"/>
    </source>
</evidence>
<keyword evidence="8 9" id="KW-0407">Ion channel</keyword>
<keyword evidence="6 9" id="KW-0406">Ion transport</keyword>
<accession>A0AA36GA23</accession>
<keyword evidence="3 9" id="KW-0813">Transport</keyword>
<dbReference type="SUPFAM" id="SSF81324">
    <property type="entry name" value="Voltage-gated potassium channels"/>
    <property type="match status" value="2"/>
</dbReference>
<evidence type="ECO:0000256" key="4">
    <source>
        <dbReference type="ARBA" id="ARBA00022692"/>
    </source>
</evidence>
<feature type="transmembrane region" description="Helical" evidence="10">
    <location>
        <begin position="20"/>
        <end position="45"/>
    </location>
</feature>
<feature type="transmembrane region" description="Helical" evidence="10">
    <location>
        <begin position="421"/>
        <end position="439"/>
    </location>
</feature>
<dbReference type="Gene3D" id="1.10.287.70">
    <property type="match status" value="2"/>
</dbReference>
<dbReference type="InterPro" id="IPR052854">
    <property type="entry name" value="Serpentine_rcpt_epsilon"/>
</dbReference>
<dbReference type="GO" id="GO:0016020">
    <property type="term" value="C:membrane"/>
    <property type="evidence" value="ECO:0007669"/>
    <property type="project" value="UniProtKB-SubCell"/>
</dbReference>
<evidence type="ECO:0000313" key="12">
    <source>
        <dbReference type="EMBL" id="CAJ0585754.1"/>
    </source>
</evidence>
<evidence type="ECO:0000313" key="13">
    <source>
        <dbReference type="Proteomes" id="UP001177023"/>
    </source>
</evidence>
<evidence type="ECO:0000256" key="1">
    <source>
        <dbReference type="ARBA" id="ARBA00004141"/>
    </source>
</evidence>
<evidence type="ECO:0000256" key="2">
    <source>
        <dbReference type="ARBA" id="ARBA00006803"/>
    </source>
</evidence>
<dbReference type="AlphaFoldDB" id="A0AA36GA23"/>
<organism evidence="12 13">
    <name type="scientific">Mesorhabditis spiculigera</name>
    <dbReference type="NCBI Taxonomy" id="96644"/>
    <lineage>
        <taxon>Eukaryota</taxon>
        <taxon>Metazoa</taxon>
        <taxon>Ecdysozoa</taxon>
        <taxon>Nematoda</taxon>
        <taxon>Chromadorea</taxon>
        <taxon>Rhabditida</taxon>
        <taxon>Rhabditina</taxon>
        <taxon>Rhabditomorpha</taxon>
        <taxon>Rhabditoidea</taxon>
        <taxon>Rhabditidae</taxon>
        <taxon>Mesorhabditinae</taxon>
        <taxon>Mesorhabditis</taxon>
    </lineage>
</organism>
<feature type="transmembrane region" description="Helical" evidence="10">
    <location>
        <begin position="170"/>
        <end position="189"/>
    </location>
</feature>
<feature type="transmembrane region" description="Helical" evidence="10">
    <location>
        <begin position="451"/>
        <end position="472"/>
    </location>
</feature>
<comment type="caution">
    <text evidence="12">The sequence shown here is derived from an EMBL/GenBank/DDBJ whole genome shotgun (WGS) entry which is preliminary data.</text>
</comment>
<keyword evidence="4 9" id="KW-0812">Transmembrane</keyword>
<keyword evidence="5 10" id="KW-1133">Transmembrane helix</keyword>
<comment type="similarity">
    <text evidence="9">Belongs to the two pore domain potassium channel (TC 1.A.1.8) family.</text>
</comment>
<dbReference type="InterPro" id="IPR004151">
    <property type="entry name" value="7TM_GPCR_serpentine_rcpt_Sre"/>
</dbReference>
<dbReference type="InterPro" id="IPR013099">
    <property type="entry name" value="K_chnl_dom"/>
</dbReference>
<comment type="subcellular location">
    <subcellularLocation>
        <location evidence="1">Membrane</location>
        <topology evidence="1">Multi-pass membrane protein</topology>
    </subcellularLocation>
</comment>
<dbReference type="Pfam" id="PF03125">
    <property type="entry name" value="Sre"/>
    <property type="match status" value="1"/>
</dbReference>
<feature type="transmembrane region" description="Helical" evidence="10">
    <location>
        <begin position="330"/>
        <end position="351"/>
    </location>
</feature>
<proteinExistence type="inferred from homology"/>
<protein>
    <recommendedName>
        <fullName evidence="11">Potassium channel domain-containing protein</fullName>
    </recommendedName>
</protein>
<feature type="non-terminal residue" evidence="12">
    <location>
        <position position="1"/>
    </location>
</feature>
<evidence type="ECO:0000256" key="10">
    <source>
        <dbReference type="SAM" id="Phobius"/>
    </source>
</evidence>
<dbReference type="EMBL" id="CATQJA010002706">
    <property type="protein sequence ID" value="CAJ0585754.1"/>
    <property type="molecule type" value="Genomic_DNA"/>
</dbReference>
<feature type="transmembrane region" description="Helical" evidence="10">
    <location>
        <begin position="89"/>
        <end position="109"/>
    </location>
</feature>
<evidence type="ECO:0000256" key="8">
    <source>
        <dbReference type="ARBA" id="ARBA00023303"/>
    </source>
</evidence>
<dbReference type="PRINTS" id="PR01333">
    <property type="entry name" value="2POREKCHANEL"/>
</dbReference>
<feature type="transmembrane region" description="Helical" evidence="10">
    <location>
        <begin position="257"/>
        <end position="278"/>
    </location>
</feature>
<dbReference type="GO" id="GO:0005267">
    <property type="term" value="F:potassium channel activity"/>
    <property type="evidence" value="ECO:0007669"/>
    <property type="project" value="InterPro"/>
</dbReference>
<keyword evidence="13" id="KW-1185">Reference proteome</keyword>
<keyword evidence="7 10" id="KW-0472">Membrane</keyword>
<dbReference type="GO" id="GO:0007606">
    <property type="term" value="P:sensory perception of chemical stimulus"/>
    <property type="evidence" value="ECO:0007669"/>
    <property type="project" value="InterPro"/>
</dbReference>
<feature type="transmembrane region" description="Helical" evidence="10">
    <location>
        <begin position="298"/>
        <end position="318"/>
    </location>
</feature>
<name>A0AA36GA23_9BILA</name>
<dbReference type="PANTHER" id="PTHR47518">
    <property type="entry name" value="SERPENTINE RECEPTOR CLASS EPSILON-13-RELATED"/>
    <property type="match status" value="1"/>
</dbReference>
<comment type="similarity">
    <text evidence="2">Belongs to the nematode receptor-like protein sre family.</text>
</comment>
<feature type="domain" description="Potassium channel" evidence="11">
    <location>
        <begin position="104"/>
        <end position="154"/>
    </location>
</feature>
<sequence length="530" mass="61403">MWPSYQHRRRKAQTDGVSPFWWIILPQLCLLLLLMLYLVVGALIFRMLDKDLAEQKIWDVILFEYGTIATIGWGNVYPSTEKARLFACLYALIGIPLFLLYNDIYFSFISFTTVGFGDTSPVVNNVPELVFTIVYLTWGIVLTTALFRGLHDFMKKVHYLGRRFRGARDVPVYIGGQQVTVSSLMAAVAKEFDVALMPLPYSPDRSKFDSEHYYLFQINFTLRAIAVPVLAIAVMASLCAMFLMCRTWEFHRNFAQLYLNSMMLTVIAEAAAVVQMIFEMFDDPDYQTAITICLWVRNYHICSVVITLNVVMTERLFATYFIANYEAHRYWWVAAGCVGYVHLMSAAWNFLWSLDLIQVDVTVAIALISHVFPLLVIYKVHRLNRRLEEKRLSQIAWAKYSLSQRFQLHENLRTIIFVRNVYIFTVCFDFPILGFIWLYSAADSETARCFWATFADALCLGYAIHYPLLYAISSPRCTEVLKSYIQRLVPHRGRIGVSYKPPPDKRDLGQIEQDNHFAYLHELWDVRISA</sequence>
<reference evidence="12" key="1">
    <citation type="submission" date="2023-06" db="EMBL/GenBank/DDBJ databases">
        <authorList>
            <person name="Delattre M."/>
        </authorList>
    </citation>
    <scope>NUCLEOTIDE SEQUENCE</scope>
    <source>
        <strain evidence="12">AF72</strain>
    </source>
</reference>
<evidence type="ECO:0000256" key="6">
    <source>
        <dbReference type="ARBA" id="ARBA00023065"/>
    </source>
</evidence>
<feature type="transmembrane region" description="Helical" evidence="10">
    <location>
        <begin position="225"/>
        <end position="245"/>
    </location>
</feature>
<gene>
    <name evidence="12" type="ORF">MSPICULIGERA_LOCUS23765</name>
</gene>
<dbReference type="Pfam" id="PF07885">
    <property type="entry name" value="Ion_trans_2"/>
    <property type="match status" value="2"/>
</dbReference>
<evidence type="ECO:0000256" key="3">
    <source>
        <dbReference type="ARBA" id="ARBA00022448"/>
    </source>
</evidence>